<reference evidence="5" key="1">
    <citation type="journal article" date="2013" name="PLoS Genet.">
        <title>The genome of Spraguea lophii and the basis of host-microsporidian interactions.</title>
        <authorList>
            <person name="Campbell S.E."/>
            <person name="Williams T.A."/>
            <person name="Yousuf A."/>
            <person name="Soanes D.M."/>
            <person name="Paszkiewicz K.H."/>
            <person name="Williams B.A.P."/>
        </authorList>
    </citation>
    <scope>NUCLEOTIDE SEQUENCE [LARGE SCALE GENOMIC DNA]</scope>
    <source>
        <strain evidence="5">42_110</strain>
    </source>
</reference>
<dbReference type="AlphaFoldDB" id="S7W8A2"/>
<evidence type="ECO:0000256" key="1">
    <source>
        <dbReference type="ARBA" id="ARBA00022614"/>
    </source>
</evidence>
<evidence type="ECO:0000259" key="3">
    <source>
        <dbReference type="Pfam" id="PF23598"/>
    </source>
</evidence>
<evidence type="ECO:0000256" key="2">
    <source>
        <dbReference type="ARBA" id="ARBA00022737"/>
    </source>
</evidence>
<dbReference type="SUPFAM" id="SSF52058">
    <property type="entry name" value="L domain-like"/>
    <property type="match status" value="1"/>
</dbReference>
<evidence type="ECO:0000313" key="5">
    <source>
        <dbReference type="Proteomes" id="UP000014978"/>
    </source>
</evidence>
<dbReference type="SMART" id="SM00365">
    <property type="entry name" value="LRR_SD22"/>
    <property type="match status" value="6"/>
</dbReference>
<proteinExistence type="predicted"/>
<accession>S7W8A2</accession>
<dbReference type="Pfam" id="PF23598">
    <property type="entry name" value="LRR_14"/>
    <property type="match status" value="1"/>
</dbReference>
<keyword evidence="1" id="KW-0433">Leucine-rich repeat</keyword>
<dbReference type="Pfam" id="PF13855">
    <property type="entry name" value="LRR_8"/>
    <property type="match status" value="1"/>
</dbReference>
<dbReference type="InterPro" id="IPR001611">
    <property type="entry name" value="Leu-rich_rpt"/>
</dbReference>
<comment type="caution">
    <text evidence="4">The sequence shown here is derived from an EMBL/GenBank/DDBJ whole genome shotgun (WGS) entry which is preliminary data.</text>
</comment>
<dbReference type="OrthoDB" id="676979at2759"/>
<keyword evidence="2" id="KW-0677">Repeat</keyword>
<dbReference type="SMART" id="SM00364">
    <property type="entry name" value="LRR_BAC"/>
    <property type="match status" value="6"/>
</dbReference>
<dbReference type="GO" id="GO:0005737">
    <property type="term" value="C:cytoplasm"/>
    <property type="evidence" value="ECO:0007669"/>
    <property type="project" value="TreeGrafter"/>
</dbReference>
<dbReference type="InterPro" id="IPR050216">
    <property type="entry name" value="LRR_domain-containing"/>
</dbReference>
<dbReference type="PANTHER" id="PTHR48051">
    <property type="match status" value="1"/>
</dbReference>
<feature type="domain" description="Disease resistance R13L4/SHOC-2-like LRR" evidence="3">
    <location>
        <begin position="104"/>
        <end position="229"/>
    </location>
</feature>
<sequence length="942" mass="111504">MLLFLSLIYFINAINFKQLRRFVGRNNDKGKANLESLRFFIERANNFEGSDSKCSLTINFDNENILFLDGKEQIIMLPNDIYKLSKLDKIYYIHSDVDELPERFGELINLNYLELSFDSFSTIPEEVFSLQNLEQLNLENNKIINISDKINKLKKLKYLNLSNNPITIISDELFNLKFLKILNIENIGYFKNFFNISKSAYEFTMKLSMLENLEELYISNNNLKSISHELFLPKLKMFFCENNLLKKLPDNFNINSQLKELHLKNNRIKKYPKCLNLLDNLQTLDLSSNEISNNIKFNDEVVALKSLVYLNLKYNKIDGFEIYSSQCFNNLENLLISCECFYISQNIKIDSLTYLDLYVTKKLEINSNNFKNIRDLVLSLPYSINIVTMFKNIELESIKLELPISNNIGIYGRFDNHISPSLSFLDNISDKNTLKNLSINRFYLKEFINEIFDYKYLTSLNLADNKIKEIPNRFKNLKELTILDLRHNKLTTVNSIILYMFFLKELYISGNNLLFLPPEFKTFKVTSLIIDDIKLSNTAPKDFVGMLDLPNSYLQNINVEKIKKLDMKSVIEIYKIVEENVYKIEDDIFNADCYLWNVDKLISYKPNEIIFYDRSYDYIITLWNKIFYVNIQNNNIRDQMELYLKAYYQNIKEGNIYTKHLPSKIEGKNAIKKYIENIFEIFEKQILNEINKTITKKDEKLLRDDFIQYILKQSTFQEKIKKETKTLILVTFTYAFGGIKECVDGQLEAWRAAYTYLKNNCLDNINLPKISNKRDGLNIASNLNEVFLFFITSLATIKENSLRKVTAYDNNDQNIHVFSYWKDILKKELGFEKVYRHYNNIPNFPLQKCRGFIIYRWWKEMRIKNVIKHIHSMFLTKRKDDILTKIKCNIINIICKINEEDLEKVKDCFIYDGDITYLQISDITENAILLILNELEIIYFRK</sequence>
<dbReference type="VEuPathDB" id="MicrosporidiaDB:SLOPH_1298"/>
<dbReference type="EMBL" id="ATCN01000411">
    <property type="protein sequence ID" value="EPR79071.1"/>
    <property type="molecule type" value="Genomic_DNA"/>
</dbReference>
<keyword evidence="5" id="KW-1185">Reference proteome</keyword>
<dbReference type="HOGENOM" id="CLU_016141_0_0_1"/>
<protein>
    <submittedName>
        <fullName evidence="4">Leucine rich repeat protein</fullName>
    </submittedName>
</protein>
<dbReference type="InParanoid" id="S7W8A2"/>
<organism evidence="4 5">
    <name type="scientific">Spraguea lophii (strain 42_110)</name>
    <name type="common">Microsporidian parasite</name>
    <dbReference type="NCBI Taxonomy" id="1358809"/>
    <lineage>
        <taxon>Eukaryota</taxon>
        <taxon>Fungi</taxon>
        <taxon>Fungi incertae sedis</taxon>
        <taxon>Microsporidia</taxon>
        <taxon>Spragueidae</taxon>
        <taxon>Spraguea</taxon>
    </lineage>
</organism>
<dbReference type="PANTHER" id="PTHR48051:SF54">
    <property type="entry name" value="LEUCINE-RICH REPEAT-CONTAINING PROTEIN"/>
    <property type="match status" value="1"/>
</dbReference>
<evidence type="ECO:0000313" key="4">
    <source>
        <dbReference type="EMBL" id="EPR79071.1"/>
    </source>
</evidence>
<dbReference type="InterPro" id="IPR055414">
    <property type="entry name" value="LRR_R13L4/SHOC2-like"/>
</dbReference>
<dbReference type="SUPFAM" id="SSF52047">
    <property type="entry name" value="RNI-like"/>
    <property type="match status" value="1"/>
</dbReference>
<dbReference type="PROSITE" id="PS51450">
    <property type="entry name" value="LRR"/>
    <property type="match status" value="7"/>
</dbReference>
<dbReference type="Proteomes" id="UP000014978">
    <property type="component" value="Unassembled WGS sequence"/>
</dbReference>
<gene>
    <name evidence="4" type="ORF">SLOPH_1298</name>
</gene>
<dbReference type="SMART" id="SM00369">
    <property type="entry name" value="LRR_TYP"/>
    <property type="match status" value="8"/>
</dbReference>
<dbReference type="InterPro" id="IPR003591">
    <property type="entry name" value="Leu-rich_rpt_typical-subtyp"/>
</dbReference>
<dbReference type="STRING" id="1358809.S7W8A2"/>
<name>S7W8A2_SPRLO</name>
<dbReference type="Gene3D" id="3.80.10.10">
    <property type="entry name" value="Ribonuclease Inhibitor"/>
    <property type="match status" value="2"/>
</dbReference>
<dbReference type="InterPro" id="IPR032675">
    <property type="entry name" value="LRR_dom_sf"/>
</dbReference>